<keyword evidence="3" id="KW-1185">Reference proteome</keyword>
<name>A0A239SUG9_9STRE</name>
<organism evidence="2 3">
    <name type="scientific">Streptococcus merionis</name>
    <dbReference type="NCBI Taxonomy" id="400065"/>
    <lineage>
        <taxon>Bacteria</taxon>
        <taxon>Bacillati</taxon>
        <taxon>Bacillota</taxon>
        <taxon>Bacilli</taxon>
        <taxon>Lactobacillales</taxon>
        <taxon>Streptococcaceae</taxon>
        <taxon>Streptococcus</taxon>
    </lineage>
</organism>
<sequence>MRALPLYYYHFIMSKKEIQMQYFNIAIKNFKALTIYLAMVLVRFSMIIGALKLLKLINIKQAT</sequence>
<evidence type="ECO:0000313" key="3">
    <source>
        <dbReference type="Proteomes" id="UP000215185"/>
    </source>
</evidence>
<keyword evidence="1" id="KW-1133">Transmembrane helix</keyword>
<dbReference type="Proteomes" id="UP000215185">
    <property type="component" value="Chromosome 1"/>
</dbReference>
<dbReference type="KEGG" id="smen:SAMEA4412692_1032"/>
<protein>
    <submittedName>
        <fullName evidence="2">Uncharacterized protein</fullName>
    </submittedName>
</protein>
<gene>
    <name evidence="2" type="ORF">SAMEA4412692_01032</name>
</gene>
<accession>A0A239SUG9</accession>
<keyword evidence="1" id="KW-0812">Transmembrane</keyword>
<feature type="transmembrane region" description="Helical" evidence="1">
    <location>
        <begin position="33"/>
        <end position="54"/>
    </location>
</feature>
<reference evidence="2 3" key="1">
    <citation type="submission" date="2017-06" db="EMBL/GenBank/DDBJ databases">
        <authorList>
            <consortium name="Pathogen Informatics"/>
        </authorList>
    </citation>
    <scope>NUCLEOTIDE SEQUENCE [LARGE SCALE GENOMIC DNA]</scope>
    <source>
        <strain evidence="2 3">NCTC13788</strain>
    </source>
</reference>
<proteinExistence type="predicted"/>
<dbReference type="STRING" id="1123308.GCA_000380085_01427"/>
<evidence type="ECO:0000313" key="2">
    <source>
        <dbReference type="EMBL" id="SNU88384.1"/>
    </source>
</evidence>
<dbReference type="AlphaFoldDB" id="A0A239SUG9"/>
<evidence type="ECO:0000256" key="1">
    <source>
        <dbReference type="SAM" id="Phobius"/>
    </source>
</evidence>
<dbReference type="EMBL" id="LT906439">
    <property type="protein sequence ID" value="SNU88384.1"/>
    <property type="molecule type" value="Genomic_DNA"/>
</dbReference>
<keyword evidence="1" id="KW-0472">Membrane</keyword>